<dbReference type="PANTHER" id="PTHR46421:SF1">
    <property type="entry name" value="PROGRAMMED CELL DEATH PROTEIN 2-LIKE"/>
    <property type="match status" value="1"/>
</dbReference>
<dbReference type="STRING" id="246404.A0A507FKM3"/>
<dbReference type="GO" id="GO:0005737">
    <property type="term" value="C:cytoplasm"/>
    <property type="evidence" value="ECO:0007669"/>
    <property type="project" value="InterPro"/>
</dbReference>
<name>A0A507FKM3_9FUNG</name>
<feature type="region of interest" description="Disordered" evidence="1">
    <location>
        <begin position="1"/>
        <end position="44"/>
    </location>
</feature>
<feature type="region of interest" description="Disordered" evidence="1">
    <location>
        <begin position="252"/>
        <end position="308"/>
    </location>
</feature>
<feature type="compositionally biased region" description="Polar residues" evidence="1">
    <location>
        <begin position="281"/>
        <end position="290"/>
    </location>
</feature>
<feature type="compositionally biased region" description="Low complexity" evidence="1">
    <location>
        <begin position="1"/>
        <end position="26"/>
    </location>
</feature>
<feature type="region of interest" description="Disordered" evidence="1">
    <location>
        <begin position="363"/>
        <end position="383"/>
    </location>
</feature>
<accession>A0A507FKM3</accession>
<dbReference type="InterPro" id="IPR007320">
    <property type="entry name" value="PDCD2_C"/>
</dbReference>
<evidence type="ECO:0000259" key="2">
    <source>
        <dbReference type="Pfam" id="PF04194"/>
    </source>
</evidence>
<evidence type="ECO:0000256" key="1">
    <source>
        <dbReference type="SAM" id="MobiDB-lite"/>
    </source>
</evidence>
<dbReference type="OrthoDB" id="443682at2759"/>
<feature type="compositionally biased region" description="Low complexity" evidence="1">
    <location>
        <begin position="422"/>
        <end position="431"/>
    </location>
</feature>
<dbReference type="Pfam" id="PF04194">
    <property type="entry name" value="PDCD2_C"/>
    <property type="match status" value="1"/>
</dbReference>
<evidence type="ECO:0000313" key="3">
    <source>
        <dbReference type="EMBL" id="TPX75876.1"/>
    </source>
</evidence>
<feature type="compositionally biased region" description="Basic and acidic residues" evidence="1">
    <location>
        <begin position="252"/>
        <end position="267"/>
    </location>
</feature>
<gene>
    <name evidence="3" type="ORF">CcCBS67573_g02862</name>
</gene>
<sequence>MNSVISITSSTSTPSSPIPSDSWSRSAIPSPTPSQRTGDSHRGDTLHHFKATQQRTLSNSSLINTATTQECIDATVVGPLALSATKPTHVLAVDGKLIWRDDADSLLALHVGSSMDVDALQDGELLWVAGYAFRAMWVEQQLVLARLLGFACPDWTLSIDDATDTDPFMDKIGGSPIWLPDASAPARPSHPICSECKQMMFLLTQVQTAGALPSGTPNASLDRVVYVFGCNKAACSKAGSFKVFRCIKPHASKKDSSASSNKKDDSTRTTTDLKPALKTFASATSAIPTTKNPPQPQNPPQFSIKDSFSTFGDPAIVEPATKTTKKKGSMFAQSSTGGFGFGGDADAAVDDFSGFASFGGSKTTVEPVASKSDPFGGSSGADDEISRLLQKRDATYSAWMDDGEKEPVEKAPKPKSGKKKSQQQAAVAAVQNEPQQQQQHFNQHPRFPGFVIEFLQLDSKAAAGAVERDLSHEMELLALYQKSENVDVKALLEQALEFEGSGGGKKKGSAADGVEFDVYEKTQVKGMTKAFKTFQKAIEAYPEQCVRYGFGSDPLLFNDKPISKPDVCVHCNSPRIFEMQLMPALLTFLPTEEFALKQQVKDAAENAAPRKSVADLNKGLDFGTILVYTCSRNCVGKDDGAGGVRLLEEVAIMRADDF</sequence>
<dbReference type="EMBL" id="QEAP01000065">
    <property type="protein sequence ID" value="TPX75876.1"/>
    <property type="molecule type" value="Genomic_DNA"/>
</dbReference>
<dbReference type="AlphaFoldDB" id="A0A507FKM3"/>
<comment type="caution">
    <text evidence="3">The sequence shown here is derived from an EMBL/GenBank/DDBJ whole genome shotgun (WGS) entry which is preliminary data.</text>
</comment>
<proteinExistence type="predicted"/>
<evidence type="ECO:0000313" key="4">
    <source>
        <dbReference type="Proteomes" id="UP000320333"/>
    </source>
</evidence>
<feature type="compositionally biased region" description="Polar residues" evidence="1">
    <location>
        <begin position="27"/>
        <end position="37"/>
    </location>
</feature>
<dbReference type="InterPro" id="IPR052815">
    <property type="entry name" value="PDCD2-like_regulator"/>
</dbReference>
<feature type="domain" description="Programmed cell death protein 2 C-terminal" evidence="2">
    <location>
        <begin position="529"/>
        <end position="653"/>
    </location>
</feature>
<organism evidence="3 4">
    <name type="scientific">Chytriomyces confervae</name>
    <dbReference type="NCBI Taxonomy" id="246404"/>
    <lineage>
        <taxon>Eukaryota</taxon>
        <taxon>Fungi</taxon>
        <taxon>Fungi incertae sedis</taxon>
        <taxon>Chytridiomycota</taxon>
        <taxon>Chytridiomycota incertae sedis</taxon>
        <taxon>Chytridiomycetes</taxon>
        <taxon>Chytridiales</taxon>
        <taxon>Chytriomycetaceae</taxon>
        <taxon>Chytriomyces</taxon>
    </lineage>
</organism>
<dbReference type="Proteomes" id="UP000320333">
    <property type="component" value="Unassembled WGS sequence"/>
</dbReference>
<reference evidence="3 4" key="1">
    <citation type="journal article" date="2019" name="Sci. Rep.">
        <title>Comparative genomics of chytrid fungi reveal insights into the obligate biotrophic and pathogenic lifestyle of Synchytrium endobioticum.</title>
        <authorList>
            <person name="van de Vossenberg B.T.L.H."/>
            <person name="Warris S."/>
            <person name="Nguyen H.D.T."/>
            <person name="van Gent-Pelzer M.P.E."/>
            <person name="Joly D.L."/>
            <person name="van de Geest H.C."/>
            <person name="Bonants P.J.M."/>
            <person name="Smith D.S."/>
            <person name="Levesque C.A."/>
            <person name="van der Lee T.A.J."/>
        </authorList>
    </citation>
    <scope>NUCLEOTIDE SEQUENCE [LARGE SCALE GENOMIC DNA]</scope>
    <source>
        <strain evidence="3 4">CBS 675.73</strain>
    </source>
</reference>
<keyword evidence="4" id="KW-1185">Reference proteome</keyword>
<feature type="region of interest" description="Disordered" evidence="1">
    <location>
        <begin position="396"/>
        <end position="431"/>
    </location>
</feature>
<dbReference type="PANTHER" id="PTHR46421">
    <property type="entry name" value="PROGRAMMED CELL DEATH PROTEIN 2-LIKE"/>
    <property type="match status" value="1"/>
</dbReference>
<protein>
    <recommendedName>
        <fullName evidence="2">Programmed cell death protein 2 C-terminal domain-containing protein</fullName>
    </recommendedName>
</protein>